<comment type="caution">
    <text evidence="16">The sequence shown here is derived from an EMBL/GenBank/DDBJ whole genome shotgun (WGS) entry which is preliminary data.</text>
</comment>
<keyword evidence="12 13" id="KW-0464">Manganese</keyword>
<dbReference type="NCBIfam" id="TIGR00372">
    <property type="entry name" value="cas4"/>
    <property type="match status" value="1"/>
</dbReference>
<dbReference type="GO" id="GO:0004527">
    <property type="term" value="F:exonuclease activity"/>
    <property type="evidence" value="ECO:0007669"/>
    <property type="project" value="UniProtKB-KW"/>
</dbReference>
<keyword evidence="6 13" id="KW-0479">Metal-binding</keyword>
<reference evidence="16" key="1">
    <citation type="journal article" date="2014" name="Int. J. Syst. Evol. Microbiol.">
        <title>Complete genome sequence of Corynebacterium casei LMG S-19264T (=DSM 44701T), isolated from a smear-ripened cheese.</title>
        <authorList>
            <consortium name="US DOE Joint Genome Institute (JGI-PGF)"/>
            <person name="Walter F."/>
            <person name="Albersmeier A."/>
            <person name="Kalinowski J."/>
            <person name="Ruckert C."/>
        </authorList>
    </citation>
    <scope>NUCLEOTIDE SEQUENCE</scope>
    <source>
        <strain evidence="16">JCM 18487</strain>
    </source>
</reference>
<keyword evidence="17" id="KW-1185">Reference proteome</keyword>
<evidence type="ECO:0000313" key="17">
    <source>
        <dbReference type="Proteomes" id="UP000637695"/>
    </source>
</evidence>
<evidence type="ECO:0000256" key="1">
    <source>
        <dbReference type="ARBA" id="ARBA00001966"/>
    </source>
</evidence>
<comment type="cofactor">
    <cofactor evidence="13">
        <name>iron-sulfur cluster</name>
        <dbReference type="ChEBI" id="CHEBI:30408"/>
    </cofactor>
</comment>
<dbReference type="EMBL" id="BMOY01000014">
    <property type="protein sequence ID" value="GGJ03894.1"/>
    <property type="molecule type" value="Genomic_DNA"/>
</dbReference>
<dbReference type="Proteomes" id="UP000637695">
    <property type="component" value="Unassembled WGS sequence"/>
</dbReference>
<protein>
    <recommendedName>
        <fullName evidence="4 13">CRISPR-associated exonuclease Cas4</fullName>
        <ecNumber evidence="3 13">3.1.12.1</ecNumber>
    </recommendedName>
</protein>
<keyword evidence="11 13" id="KW-0051">Antiviral defense</keyword>
<evidence type="ECO:0000313" key="16">
    <source>
        <dbReference type="EMBL" id="GGJ03894.1"/>
    </source>
</evidence>
<dbReference type="EC" id="3.1.12.1" evidence="3 13"/>
<dbReference type="GO" id="GO:0051607">
    <property type="term" value="P:defense response to virus"/>
    <property type="evidence" value="ECO:0007669"/>
    <property type="project" value="UniProtKB-KW"/>
</dbReference>
<dbReference type="InterPro" id="IPR011604">
    <property type="entry name" value="PDDEXK-like_dom_sf"/>
</dbReference>
<name>A0A917K8J0_9BACL</name>
<evidence type="ECO:0000256" key="10">
    <source>
        <dbReference type="ARBA" id="ARBA00023014"/>
    </source>
</evidence>
<evidence type="ECO:0000256" key="13">
    <source>
        <dbReference type="RuleBase" id="RU365022"/>
    </source>
</evidence>
<evidence type="ECO:0000256" key="9">
    <source>
        <dbReference type="ARBA" id="ARBA00023004"/>
    </source>
</evidence>
<evidence type="ECO:0000256" key="6">
    <source>
        <dbReference type="ARBA" id="ARBA00022723"/>
    </source>
</evidence>
<comment type="cofactor">
    <cofactor evidence="13">
        <name>Mg(2+)</name>
        <dbReference type="ChEBI" id="CHEBI:18420"/>
    </cofactor>
    <cofactor evidence="13">
        <name>Mn(2+)</name>
        <dbReference type="ChEBI" id="CHEBI:29035"/>
    </cofactor>
    <text evidence="13">Mg(2+) or Mn(2+) required for ssDNA cleavage activity.</text>
</comment>
<evidence type="ECO:0000256" key="8">
    <source>
        <dbReference type="ARBA" id="ARBA00022839"/>
    </source>
</evidence>
<evidence type="ECO:0000256" key="4">
    <source>
        <dbReference type="ARBA" id="ARBA00020049"/>
    </source>
</evidence>
<keyword evidence="7 13" id="KW-0378">Hydrolase</keyword>
<dbReference type="Pfam" id="PF01930">
    <property type="entry name" value="Cas_Cas4"/>
    <property type="match status" value="1"/>
</dbReference>
<dbReference type="RefSeq" id="WP_188881699.1">
    <property type="nucleotide sequence ID" value="NZ_BMOY01000014.1"/>
</dbReference>
<comment type="similarity">
    <text evidence="2 13">Belongs to the CRISPR-associated exonuclease Cas4 family.</text>
</comment>
<reference evidence="16" key="2">
    <citation type="submission" date="2020-09" db="EMBL/GenBank/DDBJ databases">
        <authorList>
            <person name="Sun Q."/>
            <person name="Ohkuma M."/>
        </authorList>
    </citation>
    <scope>NUCLEOTIDE SEQUENCE</scope>
    <source>
        <strain evidence="16">JCM 18487</strain>
    </source>
</reference>
<comment type="function">
    <text evidence="13">CRISPR (clustered regularly interspaced short palindromic repeat) is an adaptive immune system that provides protection against mobile genetic elements (viruses, transposable elements and conjugative plasmids). CRISPR clusters contain sequences complementary to antecedent mobile elements and target invading nucleic acids. CRISPR clusters are transcribed and processed into CRISPR RNA (crRNA).</text>
</comment>
<evidence type="ECO:0000256" key="2">
    <source>
        <dbReference type="ARBA" id="ARBA00009189"/>
    </source>
</evidence>
<dbReference type="Gene3D" id="3.90.320.10">
    <property type="match status" value="1"/>
</dbReference>
<dbReference type="PANTHER" id="PTHR36531">
    <property type="entry name" value="CRISPR-ASSOCIATED EXONUCLEASE CAS4"/>
    <property type="match status" value="1"/>
</dbReference>
<keyword evidence="5 13" id="KW-0540">Nuclease</keyword>
<dbReference type="GO" id="GO:0046872">
    <property type="term" value="F:metal ion binding"/>
    <property type="evidence" value="ECO:0007669"/>
    <property type="project" value="UniProtKB-KW"/>
</dbReference>
<comment type="cofactor">
    <cofactor evidence="1">
        <name>[4Fe-4S] cluster</name>
        <dbReference type="ChEBI" id="CHEBI:49883"/>
    </cofactor>
</comment>
<evidence type="ECO:0000256" key="11">
    <source>
        <dbReference type="ARBA" id="ARBA00023118"/>
    </source>
</evidence>
<proteinExistence type="inferred from homology"/>
<evidence type="ECO:0000259" key="15">
    <source>
        <dbReference type="Pfam" id="PF01930"/>
    </source>
</evidence>
<feature type="domain" description="DUF83" evidence="15">
    <location>
        <begin position="10"/>
        <end position="183"/>
    </location>
</feature>
<dbReference type="InterPro" id="IPR051827">
    <property type="entry name" value="Cas4_exonuclease"/>
</dbReference>
<keyword evidence="9 13" id="KW-0408">Iron</keyword>
<evidence type="ECO:0000256" key="14">
    <source>
        <dbReference type="SAM" id="MobiDB-lite"/>
    </source>
</evidence>
<evidence type="ECO:0000256" key="7">
    <source>
        <dbReference type="ARBA" id="ARBA00022801"/>
    </source>
</evidence>
<dbReference type="AlphaFoldDB" id="A0A917K8J0"/>
<organism evidence="16 17">
    <name type="scientific">Alicyclobacillus cellulosilyticus</name>
    <dbReference type="NCBI Taxonomy" id="1003997"/>
    <lineage>
        <taxon>Bacteria</taxon>
        <taxon>Bacillati</taxon>
        <taxon>Bacillota</taxon>
        <taxon>Bacilli</taxon>
        <taxon>Bacillales</taxon>
        <taxon>Alicyclobacillaceae</taxon>
        <taxon>Alicyclobacillus</taxon>
    </lineage>
</organism>
<dbReference type="GO" id="GO:0051536">
    <property type="term" value="F:iron-sulfur cluster binding"/>
    <property type="evidence" value="ECO:0007669"/>
    <property type="project" value="UniProtKB-KW"/>
</dbReference>
<keyword evidence="8 13" id="KW-0269">Exonuclease</keyword>
<dbReference type="InterPro" id="IPR013343">
    <property type="entry name" value="CRISPR-assoc_prot_Cas4"/>
</dbReference>
<dbReference type="InterPro" id="IPR022765">
    <property type="entry name" value="Dna2/Cas4_DUF83"/>
</dbReference>
<gene>
    <name evidence="16" type="ORF">GCM10010885_11400</name>
</gene>
<feature type="region of interest" description="Disordered" evidence="14">
    <location>
        <begin position="216"/>
        <end position="239"/>
    </location>
</feature>
<keyword evidence="10 13" id="KW-0411">Iron-sulfur</keyword>
<sequence length="239" mass="26904">MDDDALIPISALEHYAYCPRQCALIHVEQTFDENRFTLGGRMAHARVDAEHVLSARGHQILTGLTVWSDRYGLIGRCDVVELRDGRPYPVEFKRGTTSRRLCHQVQLCAQVLCLEEMFGVDIPEGAIYHVSSRRRTRVALTTALREQTQRILREVRAMLQSQTLPPAVRDARCNHCSLQDACLPVLTGRRRPFDWYRLLEDDLAAETAAPALRRADARTQAASVSAASAHKTKEESPCP</sequence>
<dbReference type="PANTHER" id="PTHR36531:SF6">
    <property type="entry name" value="DNA REPLICATION ATP-DEPENDENT HELICASE_NUCLEASE DNA2"/>
    <property type="match status" value="1"/>
</dbReference>
<evidence type="ECO:0000256" key="12">
    <source>
        <dbReference type="ARBA" id="ARBA00023211"/>
    </source>
</evidence>
<evidence type="ECO:0000256" key="5">
    <source>
        <dbReference type="ARBA" id="ARBA00022722"/>
    </source>
</evidence>
<evidence type="ECO:0000256" key="3">
    <source>
        <dbReference type="ARBA" id="ARBA00012768"/>
    </source>
</evidence>
<accession>A0A917K8J0</accession>